<dbReference type="OrthoDB" id="957491at2"/>
<accession>A0A3E1F095</accession>
<keyword evidence="2" id="KW-1185">Reference proteome</keyword>
<dbReference type="RefSeq" id="WP_116880216.1">
    <property type="nucleotide sequence ID" value="NZ_QURB01000002.1"/>
</dbReference>
<dbReference type="Proteomes" id="UP000257127">
    <property type="component" value="Unassembled WGS sequence"/>
</dbReference>
<reference evidence="1 2" key="1">
    <citation type="submission" date="2018-08" db="EMBL/GenBank/DDBJ databases">
        <title>The draft genome squence of Brumimicrobium sp. N62.</title>
        <authorList>
            <person name="Du Z.-J."/>
            <person name="Luo H.-R."/>
        </authorList>
    </citation>
    <scope>NUCLEOTIDE SEQUENCE [LARGE SCALE GENOMIC DNA]</scope>
    <source>
        <strain evidence="1 2">N62</strain>
    </source>
</reference>
<dbReference type="InterPro" id="IPR046508">
    <property type="entry name" value="DUF6686"/>
</dbReference>
<dbReference type="EMBL" id="QURB01000002">
    <property type="protein sequence ID" value="RFC55236.1"/>
    <property type="molecule type" value="Genomic_DNA"/>
</dbReference>
<protein>
    <submittedName>
        <fullName evidence="1">Uncharacterized protein</fullName>
    </submittedName>
</protein>
<dbReference type="AlphaFoldDB" id="A0A3E1F095"/>
<evidence type="ECO:0000313" key="2">
    <source>
        <dbReference type="Proteomes" id="UP000257127"/>
    </source>
</evidence>
<name>A0A3E1F095_9FLAO</name>
<gene>
    <name evidence="1" type="ORF">DXU93_05290</name>
</gene>
<dbReference type="Pfam" id="PF20391">
    <property type="entry name" value="DUF6686"/>
    <property type="match status" value="1"/>
</dbReference>
<comment type="caution">
    <text evidence="1">The sequence shown here is derived from an EMBL/GenBank/DDBJ whole genome shotgun (WGS) entry which is preliminary data.</text>
</comment>
<sequence length="105" mass="12553">MPQQILSHDKNGFIAICNNCGNYQIFFGTTGIYLKYNELMEIIEFARDEYKYFQNYEYIDQKCIQIPTFNDNTQLVLTYRELQKLQVLLEEASIMIQVHNILNER</sequence>
<evidence type="ECO:0000313" key="1">
    <source>
        <dbReference type="EMBL" id="RFC55236.1"/>
    </source>
</evidence>
<proteinExistence type="predicted"/>
<organism evidence="1 2">
    <name type="scientific">Brumimicrobium aurantiacum</name>
    <dbReference type="NCBI Taxonomy" id="1737063"/>
    <lineage>
        <taxon>Bacteria</taxon>
        <taxon>Pseudomonadati</taxon>
        <taxon>Bacteroidota</taxon>
        <taxon>Flavobacteriia</taxon>
        <taxon>Flavobacteriales</taxon>
        <taxon>Crocinitomicaceae</taxon>
        <taxon>Brumimicrobium</taxon>
    </lineage>
</organism>